<dbReference type="InterPro" id="IPR013785">
    <property type="entry name" value="Aldolase_TIM"/>
</dbReference>
<organism evidence="10 11">
    <name type="scientific">Rufibacter quisquiliarum</name>
    <dbReference type="NCBI Taxonomy" id="1549639"/>
    <lineage>
        <taxon>Bacteria</taxon>
        <taxon>Pseudomonadati</taxon>
        <taxon>Bacteroidota</taxon>
        <taxon>Cytophagia</taxon>
        <taxon>Cytophagales</taxon>
        <taxon>Hymenobacteraceae</taxon>
        <taxon>Rufibacter</taxon>
    </lineage>
</organism>
<keyword evidence="5 8" id="KW-0822">Tryptophan biosynthesis</keyword>
<keyword evidence="11" id="KW-1185">Reference proteome</keyword>
<evidence type="ECO:0000256" key="7">
    <source>
        <dbReference type="ARBA" id="ARBA00023239"/>
    </source>
</evidence>
<dbReference type="AlphaFoldDB" id="A0A839H0H4"/>
<dbReference type="GO" id="GO:0004640">
    <property type="term" value="F:phosphoribosylanthranilate isomerase activity"/>
    <property type="evidence" value="ECO:0007669"/>
    <property type="project" value="TreeGrafter"/>
</dbReference>
<dbReference type="InterPro" id="IPR011060">
    <property type="entry name" value="RibuloseP-bd_barrel"/>
</dbReference>
<evidence type="ECO:0000256" key="1">
    <source>
        <dbReference type="ARBA" id="ARBA00001633"/>
    </source>
</evidence>
<evidence type="ECO:0000313" key="10">
    <source>
        <dbReference type="EMBL" id="MBA9079421.1"/>
    </source>
</evidence>
<dbReference type="Gene3D" id="3.20.20.70">
    <property type="entry name" value="Aldolase class I"/>
    <property type="match status" value="1"/>
</dbReference>
<dbReference type="Pfam" id="PF00218">
    <property type="entry name" value="IGPS"/>
    <property type="match status" value="1"/>
</dbReference>
<evidence type="ECO:0000256" key="3">
    <source>
        <dbReference type="ARBA" id="ARBA00022605"/>
    </source>
</evidence>
<reference evidence="10 11" key="1">
    <citation type="submission" date="2020-08" db="EMBL/GenBank/DDBJ databases">
        <title>Genomic Encyclopedia of Type Strains, Phase IV (KMG-IV): sequencing the most valuable type-strain genomes for metagenomic binning, comparative biology and taxonomic classification.</title>
        <authorList>
            <person name="Goeker M."/>
        </authorList>
    </citation>
    <scope>NUCLEOTIDE SEQUENCE [LARGE SCALE GENOMIC DNA]</scope>
    <source>
        <strain evidence="10 11">DSM 29854</strain>
    </source>
</reference>
<evidence type="ECO:0000256" key="8">
    <source>
        <dbReference type="HAMAP-Rule" id="MF_00134"/>
    </source>
</evidence>
<accession>A0A839H0H4</accession>
<feature type="domain" description="Indole-3-glycerol phosphate synthase" evidence="9">
    <location>
        <begin position="5"/>
        <end position="254"/>
    </location>
</feature>
<dbReference type="Proteomes" id="UP000563094">
    <property type="component" value="Unassembled WGS sequence"/>
</dbReference>
<keyword evidence="7 8" id="KW-0456">Lyase</keyword>
<dbReference type="RefSeq" id="WP_182514317.1">
    <property type="nucleotide sequence ID" value="NZ_JACJIQ010000022.1"/>
</dbReference>
<gene>
    <name evidence="8" type="primary">trpC</name>
    <name evidence="10" type="ORF">FHS90_004157</name>
</gene>
<dbReference type="UniPathway" id="UPA00035">
    <property type="reaction ID" value="UER00043"/>
</dbReference>
<dbReference type="PANTHER" id="PTHR22854">
    <property type="entry name" value="TRYPTOPHAN BIOSYNTHESIS PROTEIN"/>
    <property type="match status" value="1"/>
</dbReference>
<evidence type="ECO:0000313" key="11">
    <source>
        <dbReference type="Proteomes" id="UP000563094"/>
    </source>
</evidence>
<comment type="similarity">
    <text evidence="8">Belongs to the TrpC family.</text>
</comment>
<dbReference type="NCBIfam" id="NF001377">
    <property type="entry name" value="PRK00278.2-4"/>
    <property type="match status" value="1"/>
</dbReference>
<name>A0A839H0H4_9BACT</name>
<evidence type="ECO:0000256" key="4">
    <source>
        <dbReference type="ARBA" id="ARBA00022793"/>
    </source>
</evidence>
<evidence type="ECO:0000256" key="6">
    <source>
        <dbReference type="ARBA" id="ARBA00023141"/>
    </source>
</evidence>
<protein>
    <recommendedName>
        <fullName evidence="8">Indole-3-glycerol phosphate synthase</fullName>
        <shortName evidence="8">IGPS</shortName>
        <ecNumber evidence="8">4.1.1.48</ecNumber>
    </recommendedName>
</protein>
<evidence type="ECO:0000256" key="2">
    <source>
        <dbReference type="ARBA" id="ARBA00004696"/>
    </source>
</evidence>
<dbReference type="InterPro" id="IPR001468">
    <property type="entry name" value="Indole-3-GlycerolPSynthase_CS"/>
</dbReference>
<evidence type="ECO:0000256" key="5">
    <source>
        <dbReference type="ARBA" id="ARBA00022822"/>
    </source>
</evidence>
<dbReference type="SUPFAM" id="SSF51366">
    <property type="entry name" value="Ribulose-phoshate binding barrel"/>
    <property type="match status" value="1"/>
</dbReference>
<dbReference type="CDD" id="cd00331">
    <property type="entry name" value="IGPS"/>
    <property type="match status" value="1"/>
</dbReference>
<comment type="caution">
    <text evidence="10">The sequence shown here is derived from an EMBL/GenBank/DDBJ whole genome shotgun (WGS) entry which is preliminary data.</text>
</comment>
<dbReference type="PANTHER" id="PTHR22854:SF2">
    <property type="entry name" value="INDOLE-3-GLYCEROL-PHOSPHATE SYNTHASE"/>
    <property type="match status" value="1"/>
</dbReference>
<dbReference type="HAMAP" id="MF_00134_B">
    <property type="entry name" value="IGPS_B"/>
    <property type="match status" value="1"/>
</dbReference>
<dbReference type="InterPro" id="IPR045186">
    <property type="entry name" value="Indole-3-glycerol_P_synth"/>
</dbReference>
<dbReference type="EMBL" id="JACJIQ010000022">
    <property type="protein sequence ID" value="MBA9079421.1"/>
    <property type="molecule type" value="Genomic_DNA"/>
</dbReference>
<keyword evidence="4 8" id="KW-0210">Decarboxylase</keyword>
<dbReference type="GO" id="GO:0000162">
    <property type="term" value="P:L-tryptophan biosynthetic process"/>
    <property type="evidence" value="ECO:0007669"/>
    <property type="project" value="UniProtKB-UniRule"/>
</dbReference>
<dbReference type="EC" id="4.1.1.48" evidence="8"/>
<dbReference type="GO" id="GO:0004425">
    <property type="term" value="F:indole-3-glycerol-phosphate synthase activity"/>
    <property type="evidence" value="ECO:0007669"/>
    <property type="project" value="UniProtKB-UniRule"/>
</dbReference>
<comment type="catalytic activity">
    <reaction evidence="1 8">
        <text>1-(2-carboxyphenylamino)-1-deoxy-D-ribulose 5-phosphate + H(+) = (1S,2R)-1-C-(indol-3-yl)glycerol 3-phosphate + CO2 + H2O</text>
        <dbReference type="Rhea" id="RHEA:23476"/>
        <dbReference type="ChEBI" id="CHEBI:15377"/>
        <dbReference type="ChEBI" id="CHEBI:15378"/>
        <dbReference type="ChEBI" id="CHEBI:16526"/>
        <dbReference type="ChEBI" id="CHEBI:58613"/>
        <dbReference type="ChEBI" id="CHEBI:58866"/>
        <dbReference type="EC" id="4.1.1.48"/>
    </reaction>
</comment>
<dbReference type="PROSITE" id="PS00614">
    <property type="entry name" value="IGPS"/>
    <property type="match status" value="1"/>
</dbReference>
<keyword evidence="6 8" id="KW-0057">Aromatic amino acid biosynthesis</keyword>
<proteinExistence type="inferred from homology"/>
<dbReference type="InterPro" id="IPR013798">
    <property type="entry name" value="Indole-3-glycerol_P_synth_dom"/>
</dbReference>
<keyword evidence="3 8" id="KW-0028">Amino-acid biosynthesis</keyword>
<dbReference type="FunFam" id="3.20.20.70:FF:000024">
    <property type="entry name" value="Indole-3-glycerol phosphate synthase"/>
    <property type="match status" value="1"/>
</dbReference>
<evidence type="ECO:0000259" key="9">
    <source>
        <dbReference type="Pfam" id="PF00218"/>
    </source>
</evidence>
<comment type="pathway">
    <text evidence="2 8">Amino-acid biosynthesis; L-tryptophan biosynthesis; L-tryptophan from chorismate: step 4/5.</text>
</comment>
<sequence length="273" mass="30365">MPTILDQIVAHKRQEVADRKTIVPVKLLERSLYFPSQPVSLRKYVQRDDLNGIIAEFKRRSPSKGMLNAYAPVERTTIGYMQAGASALSVLTDSAFFGGKSEDLTTARKFNFCPILRKDFVIDEYQILEAKSIGADAILLIAAILTKEEVAQLGQFAHSLGLEVLLEVHDRAELERTVTPHVDLIGVNNRNLHDFTLSVETSKELADLIPDDFVKVSESGISSAETIMELRQYGFEGFLIGETFMKNSRPEKACAAFIGELKKLRTASPAFTI</sequence>